<sequence length="200" mass="23333">MIKTFNNAMDLYQDGFFKIDKIEQTENRLYLTLSLYKEALGQTAGRYQQWLLTCSEVKESSINLQDTFFYVELQQEHLALFKYQKPFFMIMGPEHIYKNEIIYGKLFVEIQSFALKYGSKKFANEFMPDLDAFSDQLVYLCNGPQEILDIYSRVLVAESLQVTALPHRQIYSDNGREQILLFGDSSYIVAENFEATAIEL</sequence>
<name>A0A098MA24_9BACL</name>
<dbReference type="eggNOG" id="ENOG50303TM">
    <property type="taxonomic scope" value="Bacteria"/>
</dbReference>
<dbReference type="OrthoDB" id="2626518at2"/>
<proteinExistence type="predicted"/>
<comment type="caution">
    <text evidence="1">The sequence shown here is derived from an EMBL/GenBank/DDBJ whole genome shotgun (WGS) entry which is preliminary data.</text>
</comment>
<reference evidence="1 2" key="2">
    <citation type="submission" date="2014-10" db="EMBL/GenBank/DDBJ databases">
        <title>Comparative genomics of the Paenibacillus odorifer group.</title>
        <authorList>
            <person name="Tsai Y.-C."/>
            <person name="Martin N."/>
            <person name="Korlach J."/>
            <person name="Wiedmann M."/>
        </authorList>
    </citation>
    <scope>NUCLEOTIDE SEQUENCE [LARGE SCALE GENOMIC DNA]</scope>
    <source>
        <strain evidence="1 2">DSM 18334</strain>
    </source>
</reference>
<accession>A0A098MA24</accession>
<protein>
    <submittedName>
        <fullName evidence="1">Uncharacterized protein</fullName>
    </submittedName>
</protein>
<dbReference type="Proteomes" id="UP000029734">
    <property type="component" value="Unassembled WGS sequence"/>
</dbReference>
<evidence type="ECO:0000313" key="2">
    <source>
        <dbReference type="Proteomes" id="UP000029734"/>
    </source>
</evidence>
<reference evidence="1 2" key="1">
    <citation type="submission" date="2014-08" db="EMBL/GenBank/DDBJ databases">
        <authorList>
            <person name="den Bakker H.C."/>
        </authorList>
    </citation>
    <scope>NUCLEOTIDE SEQUENCE [LARGE SCALE GENOMIC DNA]</scope>
    <source>
        <strain evidence="1 2">DSM 18334</strain>
    </source>
</reference>
<evidence type="ECO:0000313" key="1">
    <source>
        <dbReference type="EMBL" id="KGE19399.1"/>
    </source>
</evidence>
<dbReference type="EMBL" id="JQCR01000002">
    <property type="protein sequence ID" value="KGE19399.1"/>
    <property type="molecule type" value="Genomic_DNA"/>
</dbReference>
<gene>
    <name evidence="1" type="ORF">PWYN_08650</name>
</gene>
<dbReference type="RefSeq" id="WP_036650319.1">
    <property type="nucleotide sequence ID" value="NZ_JQCR01000002.1"/>
</dbReference>
<keyword evidence="2" id="KW-1185">Reference proteome</keyword>
<dbReference type="AlphaFoldDB" id="A0A098MA24"/>
<organism evidence="1 2">
    <name type="scientific">Paenibacillus wynnii</name>
    <dbReference type="NCBI Taxonomy" id="268407"/>
    <lineage>
        <taxon>Bacteria</taxon>
        <taxon>Bacillati</taxon>
        <taxon>Bacillota</taxon>
        <taxon>Bacilli</taxon>
        <taxon>Bacillales</taxon>
        <taxon>Paenibacillaceae</taxon>
        <taxon>Paenibacillus</taxon>
    </lineage>
</organism>